<sequence length="68" mass="8153">LDIELINYYNIPYSGTFVRINLINKSLNNITITKMCVNKYEVIRNKKIFFKYDTRLNSLDFDVFPIKL</sequence>
<gene>
    <name evidence="1" type="ORF">Q604_UNBC08412G0001</name>
</gene>
<name>W1Y4Q7_9ZZZZ</name>
<protein>
    <submittedName>
        <fullName evidence="1">Uncharacterized protein</fullName>
    </submittedName>
</protein>
<feature type="non-terminal residue" evidence="1">
    <location>
        <position position="68"/>
    </location>
</feature>
<accession>W1Y4Q7</accession>
<reference evidence="1" key="1">
    <citation type="submission" date="2013-12" db="EMBL/GenBank/DDBJ databases">
        <title>A Varibaculum cambriense genome reconstructed from a premature infant gut community with otherwise low bacterial novelty that shifts toward anaerobic metabolism during the third week of life.</title>
        <authorList>
            <person name="Brown C.T."/>
            <person name="Sharon I."/>
            <person name="Thomas B.C."/>
            <person name="Castelle C.J."/>
            <person name="Morowitz M.J."/>
            <person name="Banfield J.F."/>
        </authorList>
    </citation>
    <scope>NUCLEOTIDE SEQUENCE</scope>
</reference>
<comment type="caution">
    <text evidence="1">The sequence shown here is derived from an EMBL/GenBank/DDBJ whole genome shotgun (WGS) entry which is preliminary data.</text>
</comment>
<proteinExistence type="predicted"/>
<evidence type="ECO:0000313" key="1">
    <source>
        <dbReference type="EMBL" id="ETJ37366.1"/>
    </source>
</evidence>
<dbReference type="EMBL" id="AZMM01008412">
    <property type="protein sequence ID" value="ETJ37366.1"/>
    <property type="molecule type" value="Genomic_DNA"/>
</dbReference>
<organism evidence="1">
    <name type="scientific">human gut metagenome</name>
    <dbReference type="NCBI Taxonomy" id="408170"/>
    <lineage>
        <taxon>unclassified sequences</taxon>
        <taxon>metagenomes</taxon>
        <taxon>organismal metagenomes</taxon>
    </lineage>
</organism>
<feature type="non-terminal residue" evidence="1">
    <location>
        <position position="1"/>
    </location>
</feature>
<dbReference type="AlphaFoldDB" id="W1Y4Q7"/>